<dbReference type="EMBL" id="NBEY01000021">
    <property type="protein sequence ID" value="OQR25934.1"/>
    <property type="molecule type" value="Genomic_DNA"/>
</dbReference>
<evidence type="ECO:0000256" key="1">
    <source>
        <dbReference type="SAM" id="Phobius"/>
    </source>
</evidence>
<comment type="caution">
    <text evidence="2">The sequence shown here is derived from an EMBL/GenBank/DDBJ whole genome shotgun (WGS) entry which is preliminary data.</text>
</comment>
<feature type="transmembrane region" description="Helical" evidence="1">
    <location>
        <begin position="48"/>
        <end position="68"/>
    </location>
</feature>
<dbReference type="Proteomes" id="UP000192353">
    <property type="component" value="Unassembled WGS sequence"/>
</dbReference>
<name>A0A1V9RMA6_9LACO</name>
<reference evidence="2 3" key="1">
    <citation type="submission" date="2017-03" db="EMBL/GenBank/DDBJ databases">
        <title>Phylogenomics and comparative genomics of Lactobacillus salivarius, a mammalian gut commensal.</title>
        <authorList>
            <person name="Harris H.M."/>
        </authorList>
    </citation>
    <scope>NUCLEOTIDE SEQUENCE [LARGE SCALE GENOMIC DNA]</scope>
    <source>
        <strain evidence="2 3">AH4231</strain>
    </source>
</reference>
<keyword evidence="1" id="KW-1133">Transmembrane helix</keyword>
<gene>
    <name evidence="2" type="ORF">B6U37_01805</name>
</gene>
<organism evidence="2 3">
    <name type="scientific">Ligilactobacillus salivarius</name>
    <dbReference type="NCBI Taxonomy" id="1624"/>
    <lineage>
        <taxon>Bacteria</taxon>
        <taxon>Bacillati</taxon>
        <taxon>Bacillota</taxon>
        <taxon>Bacilli</taxon>
        <taxon>Lactobacillales</taxon>
        <taxon>Lactobacillaceae</taxon>
        <taxon>Ligilactobacillus</taxon>
    </lineage>
</organism>
<proteinExistence type="predicted"/>
<keyword evidence="1" id="KW-0812">Transmembrane</keyword>
<evidence type="ECO:0000313" key="2">
    <source>
        <dbReference type="EMBL" id="OQR25934.1"/>
    </source>
</evidence>
<keyword evidence="1" id="KW-0472">Membrane</keyword>
<protein>
    <submittedName>
        <fullName evidence="2">Uncharacterized protein</fullName>
    </submittedName>
</protein>
<accession>A0A1V9RMA6</accession>
<feature type="transmembrane region" description="Helical" evidence="1">
    <location>
        <begin position="12"/>
        <end position="28"/>
    </location>
</feature>
<sequence>MSLKSIINWRQLKLSCLLSLFFIVIYIIKDAFNDNLLFTLIKLGKWNISLSLILLKLLIYIGEWYLFFRILNWLFNLIKNFMEEKF</sequence>
<evidence type="ECO:0000313" key="3">
    <source>
        <dbReference type="Proteomes" id="UP000192353"/>
    </source>
</evidence>
<dbReference type="AlphaFoldDB" id="A0A1V9RMA6"/>